<feature type="domain" description="Abortive phage infection protein C-terminal" evidence="1">
    <location>
        <begin position="242"/>
        <end position="463"/>
    </location>
</feature>
<dbReference type="AlphaFoldDB" id="A0AAU8JYU3"/>
<gene>
    <name evidence="2" type="ORF">ABWK59_20120</name>
</gene>
<evidence type="ECO:0000313" key="2">
    <source>
        <dbReference type="EMBL" id="XCM81052.1"/>
    </source>
</evidence>
<proteinExistence type="predicted"/>
<protein>
    <submittedName>
        <fullName evidence="2">AIPR family protein</fullName>
    </submittedName>
</protein>
<dbReference type="InterPro" id="IPR018891">
    <property type="entry name" value="AIPR_C"/>
</dbReference>
<dbReference type="EMBL" id="CP159872">
    <property type="protein sequence ID" value="XCM81052.1"/>
    <property type="molecule type" value="Genomic_DNA"/>
</dbReference>
<sequence length="593" mass="65897">MTAADATPPTVFSAFAGRDDLQAYGDNGLILFALQLSLGIDDIHSVAATALTDGNNDKKCDLVYVDLDRERVIVGQAYFTQKNSKEAPANKASDLNTAVTWLLKGPLEGLPENLRYAAEEVREAFRADKVREFDIWYCHNLPESTNVRTELDQVAHTAKALISSEFPNARTTSISASEIGQARLEEYYLRTRNPISVTETFRIPIQGGFEASGEKWRSFCTSVQGAWLRDLWKKHESDLMSPNVRDYLGIVRSERNINYGIKNTARDMPENFWVYNNGLTILVNSFSHQEPASPGDTAHLEISGMGIINGAQTTGSIGTLGEAEAERLGDTWIMARFVKCDDPDVLADIVKYNNTQNKVEASDFRSKDAVQDRLRKEFEKIPDSDYRGGRRGGTKDAIERSRNLLPDSTVAQALAAFHGKPNIAYNDTRRIWDEDGVYAQFYNEKTTARHVVFTYSLLRAVESAKLEISQIPDDQRTAAQARHMSYFRQRGAIHLMVSAVAECLETIITSAIPDRFSLHFSDNVGPKAAEEVWKPIVASCLPFAHQLTDAVSGGLKSADRVASAITNFQAMVEATAASNEDSYAEFARKVKYS</sequence>
<dbReference type="Pfam" id="PF10592">
    <property type="entry name" value="AIPR"/>
    <property type="match status" value="1"/>
</dbReference>
<name>A0AAU8JYU3_9ACTN</name>
<reference evidence="2" key="1">
    <citation type="submission" date="2024-06" db="EMBL/GenBank/DDBJ databases">
        <title>The genome sequences of Kitasatospora sp. strain HUAS MG31.</title>
        <authorList>
            <person name="Mo P."/>
        </authorList>
    </citation>
    <scope>NUCLEOTIDE SEQUENCE</scope>
    <source>
        <strain evidence="2">HUAS MG31</strain>
    </source>
</reference>
<dbReference type="RefSeq" id="WP_354641988.1">
    <property type="nucleotide sequence ID" value="NZ_CP159872.1"/>
</dbReference>
<evidence type="ECO:0000259" key="1">
    <source>
        <dbReference type="Pfam" id="PF10592"/>
    </source>
</evidence>
<dbReference type="KEGG" id="kcm:ABWK59_20120"/>
<accession>A0AAU8JYU3</accession>
<organism evidence="2">
    <name type="scientific">Kitasatospora camelliae</name>
    <dbReference type="NCBI Taxonomy" id="3156397"/>
    <lineage>
        <taxon>Bacteria</taxon>
        <taxon>Bacillati</taxon>
        <taxon>Actinomycetota</taxon>
        <taxon>Actinomycetes</taxon>
        <taxon>Kitasatosporales</taxon>
        <taxon>Streptomycetaceae</taxon>
        <taxon>Kitasatospora</taxon>
    </lineage>
</organism>